<evidence type="ECO:0000256" key="7">
    <source>
        <dbReference type="ARBA" id="ARBA00024348"/>
    </source>
</evidence>
<dbReference type="GeneID" id="108733519"/>
<evidence type="ECO:0000256" key="8">
    <source>
        <dbReference type="SAM" id="Phobius"/>
    </source>
</evidence>
<keyword evidence="4 8" id="KW-1133">Transmembrane helix</keyword>
<proteinExistence type="inferred from homology"/>
<feature type="transmembrane region" description="Helical" evidence="8">
    <location>
        <begin position="91"/>
        <end position="109"/>
    </location>
</feature>
<reference evidence="11" key="1">
    <citation type="submission" date="2025-08" db="UniProtKB">
        <authorList>
            <consortium name="RefSeq"/>
        </authorList>
    </citation>
    <scope>IDENTIFICATION</scope>
    <source>
        <tissue evidence="11">Entire body</tissue>
    </source>
</reference>
<dbReference type="InParanoid" id="A0A7F5R4E5"/>
<dbReference type="GO" id="GO:0022857">
    <property type="term" value="F:transmembrane transporter activity"/>
    <property type="evidence" value="ECO:0007669"/>
    <property type="project" value="InterPro"/>
</dbReference>
<dbReference type="OrthoDB" id="4142200at2759"/>
<feature type="transmembrane region" description="Helical" evidence="8">
    <location>
        <begin position="62"/>
        <end position="82"/>
    </location>
</feature>
<feature type="transmembrane region" description="Helical" evidence="8">
    <location>
        <begin position="149"/>
        <end position="167"/>
    </location>
</feature>
<evidence type="ECO:0000256" key="3">
    <source>
        <dbReference type="ARBA" id="ARBA00022692"/>
    </source>
</evidence>
<dbReference type="Gene3D" id="1.20.1250.20">
    <property type="entry name" value="MFS general substrate transporter like domains"/>
    <property type="match status" value="1"/>
</dbReference>
<keyword evidence="5 8" id="KW-0472">Membrane</keyword>
<evidence type="ECO:0000313" key="10">
    <source>
        <dbReference type="Proteomes" id="UP000192223"/>
    </source>
</evidence>
<dbReference type="PRINTS" id="PR00171">
    <property type="entry name" value="SUGRTRNSPORT"/>
</dbReference>
<dbReference type="PROSITE" id="PS50850">
    <property type="entry name" value="MFS"/>
    <property type="match status" value="1"/>
</dbReference>
<dbReference type="InterPro" id="IPR050549">
    <property type="entry name" value="MFS_Trehalose_Transporter"/>
</dbReference>
<keyword evidence="2" id="KW-1003">Cell membrane</keyword>
<organism evidence="10 11">
    <name type="scientific">Agrilus planipennis</name>
    <name type="common">Emerald ash borer</name>
    <name type="synonym">Agrilus marcopoli</name>
    <dbReference type="NCBI Taxonomy" id="224129"/>
    <lineage>
        <taxon>Eukaryota</taxon>
        <taxon>Metazoa</taxon>
        <taxon>Ecdysozoa</taxon>
        <taxon>Arthropoda</taxon>
        <taxon>Hexapoda</taxon>
        <taxon>Insecta</taxon>
        <taxon>Pterygota</taxon>
        <taxon>Neoptera</taxon>
        <taxon>Endopterygota</taxon>
        <taxon>Coleoptera</taxon>
        <taxon>Polyphaga</taxon>
        <taxon>Elateriformia</taxon>
        <taxon>Buprestoidea</taxon>
        <taxon>Buprestidae</taxon>
        <taxon>Agrilinae</taxon>
        <taxon>Agrilus</taxon>
    </lineage>
</organism>
<protein>
    <submittedName>
        <fullName evidence="11">Facilitated trehalose transporter Tret1-like isoform X1</fullName>
    </submittedName>
</protein>
<keyword evidence="6" id="KW-0325">Glycoprotein</keyword>
<comment type="subcellular location">
    <subcellularLocation>
        <location evidence="1">Cell membrane</location>
        <topology evidence="1">Multi-pass membrane protein</topology>
    </subcellularLocation>
</comment>
<dbReference type="PANTHER" id="PTHR48021">
    <property type="match status" value="1"/>
</dbReference>
<dbReference type="AlphaFoldDB" id="A0A7F5R4E5"/>
<dbReference type="Proteomes" id="UP000192223">
    <property type="component" value="Unplaced"/>
</dbReference>
<feature type="transmembrane region" description="Helical" evidence="8">
    <location>
        <begin position="12"/>
        <end position="34"/>
    </location>
</feature>
<feature type="transmembrane region" description="Helical" evidence="8">
    <location>
        <begin position="423"/>
        <end position="445"/>
    </location>
</feature>
<evidence type="ECO:0000259" key="9">
    <source>
        <dbReference type="PROSITE" id="PS50850"/>
    </source>
</evidence>
<accession>A0A7F5R4E5</accession>
<keyword evidence="3 8" id="KW-0812">Transmembrane</keyword>
<dbReference type="InterPro" id="IPR020846">
    <property type="entry name" value="MFS_dom"/>
</dbReference>
<evidence type="ECO:0000256" key="2">
    <source>
        <dbReference type="ARBA" id="ARBA00022475"/>
    </source>
</evidence>
<feature type="transmembrane region" description="Helical" evidence="8">
    <location>
        <begin position="258"/>
        <end position="282"/>
    </location>
</feature>
<dbReference type="Pfam" id="PF00083">
    <property type="entry name" value="Sugar_tr"/>
    <property type="match status" value="1"/>
</dbReference>
<dbReference type="SUPFAM" id="SSF103473">
    <property type="entry name" value="MFS general substrate transporter"/>
    <property type="match status" value="1"/>
</dbReference>
<dbReference type="InterPro" id="IPR003663">
    <property type="entry name" value="Sugar/inositol_transpt"/>
</dbReference>
<feature type="transmembrane region" description="Helical" evidence="8">
    <location>
        <begin position="294"/>
        <end position="316"/>
    </location>
</feature>
<evidence type="ECO:0000256" key="6">
    <source>
        <dbReference type="ARBA" id="ARBA00023180"/>
    </source>
</evidence>
<evidence type="ECO:0000256" key="5">
    <source>
        <dbReference type="ARBA" id="ARBA00023136"/>
    </source>
</evidence>
<dbReference type="KEGG" id="apln:108733519"/>
<dbReference type="InterPro" id="IPR005828">
    <property type="entry name" value="MFS_sugar_transport-like"/>
</dbReference>
<evidence type="ECO:0000256" key="1">
    <source>
        <dbReference type="ARBA" id="ARBA00004651"/>
    </source>
</evidence>
<feature type="domain" description="Major facilitator superfamily (MFS) profile" evidence="9">
    <location>
        <begin position="13"/>
        <end position="448"/>
    </location>
</feature>
<dbReference type="PANTHER" id="PTHR48021:SF47">
    <property type="entry name" value="GH17672P"/>
    <property type="match status" value="1"/>
</dbReference>
<evidence type="ECO:0000256" key="4">
    <source>
        <dbReference type="ARBA" id="ARBA00022989"/>
    </source>
</evidence>
<dbReference type="RefSeq" id="XP_025830279.1">
    <property type="nucleotide sequence ID" value="XM_025974494.1"/>
</dbReference>
<evidence type="ECO:0000313" key="11">
    <source>
        <dbReference type="RefSeq" id="XP_025830279.1"/>
    </source>
</evidence>
<dbReference type="FunFam" id="1.20.1250.20:FF:000055">
    <property type="entry name" value="Facilitated trehalose transporter Tret1-2 homolog"/>
    <property type="match status" value="1"/>
</dbReference>
<feature type="transmembrane region" description="Helical" evidence="8">
    <location>
        <begin position="323"/>
        <end position="345"/>
    </location>
</feature>
<keyword evidence="10" id="KW-1185">Reference proteome</keyword>
<dbReference type="InterPro" id="IPR036259">
    <property type="entry name" value="MFS_trans_sf"/>
</dbReference>
<sequence length="461" mass="50215">MGDDNVKKCGRTYLAAVVFSSNLATFMAGVLLTWSSPVFPRLNTINDDNPFGKVVTPSEQSLISSLLPLGASLGPIIAGLLTDRIGRKKTLLIFSGIPLAGASITLIFAKSILVYYIARFIAGVGVANTFVVIPIYLSEISEVSIRGMVASSFGFFCAVGQLFSYSVGPYVSIVTFNTICAVIPILFVLTFLFCPESPHYSISKKDMNTAQVSLSKLRNMSTEDVDRELKLIKENVENALKNEGIILDIFTNKGYRKAFLICLGLFTFQQFSGILAILFNASDIFAASGSSLDSSISAIVIGAVQVFACLITPIFVDRLGRKMLLQLSVIGMVISEIPLGLYYFLKDHDYNVESISWLPVTCLIVFILTYAWGLGSVSWILVGEVFPTNIKAAASTMVTSYCWFLAFVVSTLFLSLINLMGMGGALLFFASCCCVAIVFTFCFVFETAGKTIQQIQEMLNK</sequence>
<feature type="transmembrane region" description="Helical" evidence="8">
    <location>
        <begin position="357"/>
        <end position="382"/>
    </location>
</feature>
<dbReference type="GO" id="GO:0005886">
    <property type="term" value="C:plasma membrane"/>
    <property type="evidence" value="ECO:0007669"/>
    <property type="project" value="UniProtKB-SubCell"/>
</dbReference>
<gene>
    <name evidence="11" type="primary">LOC108733519</name>
</gene>
<name>A0A7F5R4E5_AGRPL</name>
<feature type="transmembrane region" description="Helical" evidence="8">
    <location>
        <begin position="394"/>
        <end position="417"/>
    </location>
</feature>
<feature type="transmembrane region" description="Helical" evidence="8">
    <location>
        <begin position="115"/>
        <end position="137"/>
    </location>
</feature>
<comment type="similarity">
    <text evidence="7">Belongs to the major facilitator superfamily. Sugar transporter (TC 2.A.1.1) family. Trehalose transporter subfamily.</text>
</comment>
<feature type="transmembrane region" description="Helical" evidence="8">
    <location>
        <begin position="173"/>
        <end position="194"/>
    </location>
</feature>